<name>L7VYM2_9BACT</name>
<sequence length="511" mass="55423">MTSKLLDRPELSAVRGPTVRHRPVGVHSNVGADEARRFLESVGIWLDPWQLAEVTDSIAEARDGSWASFEVCEIVPRQNGKGDVLEARELLGLFLLGERLIIHTAHEFKTANEAFLRLVAKIEACSALKAEVKSIRYANGEQGVELLDGARIKYAARTGGAGRGFAGADLVVYDEAYSLTAEQVAASLPTLSTSRNPQVWYTSSAGKGDSTLLWSLRKRALRAAATGECEDRLQYSEWTAERVSWNVEKGRVESRPLTEAQVSDRQLWASANPTAGERISWQYLEAEFASMPADQFCRERLGVFDPEPADEAAAKLPAGEWAATRCSLDEARVAADRRPLVVWFDVDLDGRSGSVGVATGTLNDAYVELVKFGPGVGWLAGDVVTLVGRVSPSVVVFNAAGPALAQAEAVRVELARLGQNVDVRGLTTSEYRAACEGFLAEVVEGRLSRPEGQPQFDMAGEKAGERRLGEGWAWDRREATVPISPLVGATCGRFLLPLAVDQQVDVAASVW</sequence>
<dbReference type="EMBL" id="JX649911">
    <property type="protein sequence ID" value="AGC72794.1"/>
    <property type="molecule type" value="Genomic_DNA"/>
</dbReference>
<protein>
    <submittedName>
        <fullName evidence="1">Phage terminase</fullName>
    </submittedName>
</protein>
<dbReference type="InterPro" id="IPR027417">
    <property type="entry name" value="P-loop_NTPase"/>
</dbReference>
<dbReference type="Gene3D" id="3.40.50.300">
    <property type="entry name" value="P-loop containing nucleotide triphosphate hydrolases"/>
    <property type="match status" value="1"/>
</dbReference>
<dbReference type="AlphaFoldDB" id="L7VYM2"/>
<organism evidence="1">
    <name type="scientific">uncultured bacterium A1Q1_fos_2101</name>
    <dbReference type="NCBI Taxonomy" id="1256561"/>
    <lineage>
        <taxon>Bacteria</taxon>
        <taxon>environmental samples</taxon>
    </lineage>
</organism>
<reference evidence="1" key="1">
    <citation type="submission" date="2012-09" db="EMBL/GenBank/DDBJ databases">
        <title>Metagenomic Characterization of a Microbial Community in Wastewater Detects High Levels of Antibiotic Resistance.</title>
        <authorList>
            <person name="Abrams M."/>
            <person name="Caldwell A."/>
            <person name="Vandaei E."/>
            <person name="Lee W."/>
            <person name="Perrott J."/>
            <person name="Khan S.Y."/>
            <person name="Ta J."/>
            <person name="Romero D."/>
            <person name="Nguyen V."/>
            <person name="Pourmand N."/>
            <person name="Ouverney C.C."/>
        </authorList>
    </citation>
    <scope>NUCLEOTIDE SEQUENCE</scope>
</reference>
<evidence type="ECO:0000313" key="1">
    <source>
        <dbReference type="EMBL" id="AGC72794.1"/>
    </source>
</evidence>
<accession>L7VYM2</accession>
<proteinExistence type="predicted"/>